<dbReference type="Proteomes" id="UP000612233">
    <property type="component" value="Unassembled WGS sequence"/>
</dbReference>
<evidence type="ECO:0000313" key="3">
    <source>
        <dbReference type="Proteomes" id="UP000612233"/>
    </source>
</evidence>
<dbReference type="AlphaFoldDB" id="A0A927GIM7"/>
<organism evidence="2 3">
    <name type="scientific">Hymenobacter montanus</name>
    <dbReference type="NCBI Taxonomy" id="2771359"/>
    <lineage>
        <taxon>Bacteria</taxon>
        <taxon>Pseudomonadati</taxon>
        <taxon>Bacteroidota</taxon>
        <taxon>Cytophagia</taxon>
        <taxon>Cytophagales</taxon>
        <taxon>Hymenobacteraceae</taxon>
        <taxon>Hymenobacter</taxon>
    </lineage>
</organism>
<evidence type="ECO:0000313" key="2">
    <source>
        <dbReference type="EMBL" id="MBD2767515.1"/>
    </source>
</evidence>
<name>A0A927GIM7_9BACT</name>
<proteinExistence type="predicted"/>
<dbReference type="Pfam" id="PF03235">
    <property type="entry name" value="GmrSD_N"/>
    <property type="match status" value="1"/>
</dbReference>
<dbReference type="PANTHER" id="PTHR39639:SF1">
    <property type="entry name" value="DUF262 DOMAIN-CONTAINING PROTEIN"/>
    <property type="match status" value="1"/>
</dbReference>
<gene>
    <name evidence="2" type="ORF">IC235_06380</name>
</gene>
<dbReference type="RefSeq" id="WP_191004332.1">
    <property type="nucleotide sequence ID" value="NZ_JACXAD010000005.1"/>
</dbReference>
<accession>A0A927GIM7</accession>
<evidence type="ECO:0000259" key="1">
    <source>
        <dbReference type="Pfam" id="PF03235"/>
    </source>
</evidence>
<dbReference type="InterPro" id="IPR004919">
    <property type="entry name" value="GmrSD_N"/>
</dbReference>
<comment type="caution">
    <text evidence="2">The sequence shown here is derived from an EMBL/GenBank/DDBJ whole genome shotgun (WGS) entry which is preliminary data.</text>
</comment>
<sequence length="344" mass="40465">MKTSATNRKIRILLTSIQNGELVPKPYFQRRLVWSNKHKLAFIKTVLQGYPFPEVYVAAGEVNNETGVGTEWLVDGQQRISTLFQYFKGAEELKLDRNTRPYRELGEDEKRDFLEYEVVIRDLGRMSIEDILEVFKRINSTNYALNPMEIHNARYDGDFKEFGDRLASMPFFENNRFFKNTEIKRMGDTRFCLTVVVSMMSGYFNRDEQLEKYLERYNEEFDERGKIESEFNATVEFISDCKFPNTSRVWNKGDLFSLLVEVHRALFKRKISLNLIETRNRLNDFYAAIDKVDLTKDVSESDEYDRIYARAALQASNDRGSRVRRGEIIQSKLDLEYAPQLKID</sequence>
<protein>
    <submittedName>
        <fullName evidence="2">DUF262 domain-containing protein</fullName>
    </submittedName>
</protein>
<dbReference type="PANTHER" id="PTHR39639">
    <property type="entry name" value="CHROMOSOME 16, WHOLE GENOME SHOTGUN SEQUENCE"/>
    <property type="match status" value="1"/>
</dbReference>
<dbReference type="EMBL" id="JACXAD010000005">
    <property type="protein sequence ID" value="MBD2767515.1"/>
    <property type="molecule type" value="Genomic_DNA"/>
</dbReference>
<keyword evidence="3" id="KW-1185">Reference proteome</keyword>
<feature type="domain" description="GmrSD restriction endonucleases N-terminal" evidence="1">
    <location>
        <begin position="14"/>
        <end position="155"/>
    </location>
</feature>
<reference evidence="2" key="1">
    <citation type="submission" date="2020-09" db="EMBL/GenBank/DDBJ databases">
        <authorList>
            <person name="Kim M.K."/>
        </authorList>
    </citation>
    <scope>NUCLEOTIDE SEQUENCE</scope>
    <source>
        <strain evidence="2">BT664</strain>
    </source>
</reference>